<dbReference type="EMBL" id="JXRQ01000028">
    <property type="protein sequence ID" value="KIL44035.1"/>
    <property type="molecule type" value="Genomic_DNA"/>
</dbReference>
<feature type="compositionally biased region" description="Acidic residues" evidence="3">
    <location>
        <begin position="32"/>
        <end position="45"/>
    </location>
</feature>
<feature type="chain" id="PRO_5002154107" description="Fe/B12 periplasmic-binding domain-containing protein" evidence="4">
    <location>
        <begin position="22"/>
        <end position="329"/>
    </location>
</feature>
<reference evidence="6 7" key="1">
    <citation type="submission" date="2015-01" db="EMBL/GenBank/DDBJ databases">
        <title>Genome sequence of Jeotgalibacillus alimentarius.</title>
        <authorList>
            <person name="Goh K.M."/>
            <person name="Chan K.-G."/>
            <person name="Yaakop A.S."/>
            <person name="Ee R."/>
            <person name="Gan H.M."/>
            <person name="Chan C.S."/>
        </authorList>
    </citation>
    <scope>NUCLEOTIDE SEQUENCE [LARGE SCALE GENOMIC DNA]</scope>
    <source>
        <strain evidence="6 7">YKJ-13</strain>
    </source>
</reference>
<accession>A0A0C2R177</accession>
<feature type="region of interest" description="Disordered" evidence="3">
    <location>
        <begin position="18"/>
        <end position="53"/>
    </location>
</feature>
<dbReference type="STRING" id="135826.KP77_29840"/>
<evidence type="ECO:0000313" key="6">
    <source>
        <dbReference type="EMBL" id="KIL44035.1"/>
    </source>
</evidence>
<comment type="similarity">
    <text evidence="1">Belongs to the bacterial solute-binding protein 8 family.</text>
</comment>
<dbReference type="PROSITE" id="PS50983">
    <property type="entry name" value="FE_B12_PBP"/>
    <property type="match status" value="1"/>
</dbReference>
<dbReference type="PANTHER" id="PTHR30535">
    <property type="entry name" value="VITAMIN B12-BINDING PROTEIN"/>
    <property type="match status" value="1"/>
</dbReference>
<dbReference type="Proteomes" id="UP000031950">
    <property type="component" value="Unassembled WGS sequence"/>
</dbReference>
<dbReference type="Gene3D" id="3.40.50.1980">
    <property type="entry name" value="Nitrogenase molybdenum iron protein domain"/>
    <property type="match status" value="2"/>
</dbReference>
<evidence type="ECO:0000256" key="4">
    <source>
        <dbReference type="SAM" id="SignalP"/>
    </source>
</evidence>
<organism evidence="6 7">
    <name type="scientific">Jeotgalibacillus alimentarius</name>
    <dbReference type="NCBI Taxonomy" id="135826"/>
    <lineage>
        <taxon>Bacteria</taxon>
        <taxon>Bacillati</taxon>
        <taxon>Bacillota</taxon>
        <taxon>Bacilli</taxon>
        <taxon>Bacillales</taxon>
        <taxon>Caryophanaceae</taxon>
        <taxon>Jeotgalibacillus</taxon>
    </lineage>
</organism>
<dbReference type="RefSeq" id="WP_041123511.1">
    <property type="nucleotide sequence ID" value="NZ_JXRQ01000028.1"/>
</dbReference>
<evidence type="ECO:0000256" key="1">
    <source>
        <dbReference type="ARBA" id="ARBA00008814"/>
    </source>
</evidence>
<dbReference type="SUPFAM" id="SSF53807">
    <property type="entry name" value="Helical backbone' metal receptor"/>
    <property type="match status" value="1"/>
</dbReference>
<keyword evidence="2 4" id="KW-0732">Signal</keyword>
<sequence length="329" mass="35506">MKKWLPILLAAGVLAACSDSAEETTDTQNDQQAEETEEPAEESAESAESAFPVTVTDANGDEITIEEQPDAIVSMLPSNTEIAYALGLDEEIVGVSDFDNYPEEAMEVEKIGGMEFNVEKIIALQPDVVLAHASNPGGADGLQQIEDAGVPVVVIENAMTFDEVYDTIEKIGQVTGTTEEAEQIIADMEAGFDEIAEKAANISEEDRKSVLVDVAGPPEMYVAGNNTFIQEMLELINAENVMADQEGFVPLTEEEVVTRNPDVALLTYGYYVEGAVDQWMSYEGFSQVTAVTEEAVFEVPSDPVTRSGPRLVEGTQALAEAIYPDVFAE</sequence>
<dbReference type="PANTHER" id="PTHR30535:SF34">
    <property type="entry name" value="MOLYBDATE-BINDING PROTEIN MOLA"/>
    <property type="match status" value="1"/>
</dbReference>
<proteinExistence type="inferred from homology"/>
<dbReference type="PROSITE" id="PS51257">
    <property type="entry name" value="PROKAR_LIPOPROTEIN"/>
    <property type="match status" value="1"/>
</dbReference>
<dbReference type="OrthoDB" id="9816357at2"/>
<dbReference type="Pfam" id="PF01497">
    <property type="entry name" value="Peripla_BP_2"/>
    <property type="match status" value="1"/>
</dbReference>
<dbReference type="InterPro" id="IPR054828">
    <property type="entry name" value="Vit_B12_bind_prot"/>
</dbReference>
<evidence type="ECO:0000313" key="7">
    <source>
        <dbReference type="Proteomes" id="UP000031950"/>
    </source>
</evidence>
<protein>
    <recommendedName>
        <fullName evidence="5">Fe/B12 periplasmic-binding domain-containing protein</fullName>
    </recommendedName>
</protein>
<feature type="domain" description="Fe/B12 periplasmic-binding" evidence="5">
    <location>
        <begin position="71"/>
        <end position="326"/>
    </location>
</feature>
<dbReference type="AlphaFoldDB" id="A0A0C2R177"/>
<evidence type="ECO:0000256" key="2">
    <source>
        <dbReference type="ARBA" id="ARBA00022729"/>
    </source>
</evidence>
<dbReference type="CDD" id="cd01143">
    <property type="entry name" value="YvrC"/>
    <property type="match status" value="1"/>
</dbReference>
<evidence type="ECO:0000256" key="3">
    <source>
        <dbReference type="SAM" id="MobiDB-lite"/>
    </source>
</evidence>
<name>A0A0C2R177_9BACL</name>
<dbReference type="NCBIfam" id="NF038402">
    <property type="entry name" value="TroA_like"/>
    <property type="match status" value="1"/>
</dbReference>
<comment type="caution">
    <text evidence="6">The sequence shown here is derived from an EMBL/GenBank/DDBJ whole genome shotgun (WGS) entry which is preliminary data.</text>
</comment>
<keyword evidence="7" id="KW-1185">Reference proteome</keyword>
<dbReference type="GO" id="GO:0071281">
    <property type="term" value="P:cellular response to iron ion"/>
    <property type="evidence" value="ECO:0007669"/>
    <property type="project" value="TreeGrafter"/>
</dbReference>
<feature type="signal peptide" evidence="4">
    <location>
        <begin position="1"/>
        <end position="21"/>
    </location>
</feature>
<dbReference type="InterPro" id="IPR002491">
    <property type="entry name" value="ABC_transptr_periplasmic_BD"/>
</dbReference>
<evidence type="ECO:0000259" key="5">
    <source>
        <dbReference type="PROSITE" id="PS50983"/>
    </source>
</evidence>
<dbReference type="PATRIC" id="fig|135826.4.peg.2966"/>
<dbReference type="InterPro" id="IPR050902">
    <property type="entry name" value="ABC_Transporter_SBP"/>
</dbReference>
<gene>
    <name evidence="6" type="ORF">KP77_29840</name>
</gene>